<dbReference type="FunFam" id="3.40.1390.20:FF:000001">
    <property type="entry name" value="Phosphate acetyltransferase"/>
    <property type="match status" value="1"/>
</dbReference>
<dbReference type="EMBL" id="CP025084">
    <property type="protein sequence ID" value="AUH04496.1"/>
    <property type="molecule type" value="Genomic_DNA"/>
</dbReference>
<dbReference type="InterPro" id="IPR027417">
    <property type="entry name" value="P-loop_NTPase"/>
</dbReference>
<dbReference type="NCBIfam" id="TIGR00651">
    <property type="entry name" value="pta"/>
    <property type="match status" value="1"/>
</dbReference>
<dbReference type="PANTHER" id="PTHR43356:SF3">
    <property type="entry name" value="PHOSPHATE ACETYLTRANSFERASE"/>
    <property type="match status" value="1"/>
</dbReference>
<reference evidence="16 17" key="1">
    <citation type="journal article" date="2013" name="Genome Announc.">
        <title>Draft genome sequence of Serratia sp. strain ATCC 39006, a model bacterium for analysis of the biosynthesis and regulation of prodigiosin, a carbapenem, and gas vesicles.</title>
        <authorList>
            <person name="Fineran P.C."/>
            <person name="Iglesias Cans M.C."/>
            <person name="Ramsay J.P."/>
            <person name="Wilf N.M."/>
            <person name="Cossyleon D."/>
            <person name="McNeil M.B."/>
            <person name="Williamson N.R."/>
            <person name="Monson R.E."/>
            <person name="Becher S.A."/>
            <person name="Stanton J.A."/>
            <person name="Brugger K."/>
            <person name="Brown S.D."/>
            <person name="Salmond G.P."/>
        </authorList>
    </citation>
    <scope>NUCLEOTIDE SEQUENCE [LARGE SCALE GENOMIC DNA]</scope>
    <source>
        <strain evidence="16">ATCC 39006</strain>
        <strain evidence="17">ATCC 39006 / SC 11482</strain>
    </source>
</reference>
<comment type="pathway">
    <text evidence="2 12">Metabolic intermediate biosynthesis; acetyl-CoA biosynthesis; acetyl-CoA from acetate: step 2/2.</text>
</comment>
<dbReference type="FunFam" id="3.40.50.10750:FF:000001">
    <property type="entry name" value="Phosphate acetyltransferase"/>
    <property type="match status" value="1"/>
</dbReference>
<keyword evidence="8 12" id="KW-0963">Cytoplasm</keyword>
<dbReference type="Gene3D" id="3.40.50.300">
    <property type="entry name" value="P-loop containing nucleotide triphosphate hydrolases"/>
    <property type="match status" value="1"/>
</dbReference>
<evidence type="ECO:0000259" key="14">
    <source>
        <dbReference type="Pfam" id="PF07085"/>
    </source>
</evidence>
<dbReference type="FunFam" id="3.40.50.300:FF:000445">
    <property type="entry name" value="Phosphate acetyltransferase"/>
    <property type="match status" value="1"/>
</dbReference>
<dbReference type="PIRSF" id="PIRSF006107">
    <property type="entry name" value="PhpActrans_proteobac"/>
    <property type="match status" value="1"/>
</dbReference>
<dbReference type="NCBIfam" id="NF004167">
    <property type="entry name" value="PRK05632.1"/>
    <property type="match status" value="1"/>
</dbReference>
<comment type="similarity">
    <text evidence="3 12">In the C-terminal section; belongs to the phosphate acetyltransferase and butyryltransferase family.</text>
</comment>
<dbReference type="InterPro" id="IPR042112">
    <property type="entry name" value="P_AcTrfase_dom2"/>
</dbReference>
<comment type="function">
    <text evidence="12">Involved in acetate metabolism.</text>
</comment>
<dbReference type="Gene3D" id="3.40.1390.20">
    <property type="entry name" value="HprK N-terminal domain-like"/>
    <property type="match status" value="1"/>
</dbReference>
<dbReference type="InterPro" id="IPR002505">
    <property type="entry name" value="PTA_PTB"/>
</dbReference>
<comment type="domain">
    <text evidence="12">The N-terminal region seems to be important for proper quaternary structure. The C-terminal region contains the substrate-binding site.</text>
</comment>
<keyword evidence="9 12" id="KW-0808">Transferase</keyword>
<evidence type="ECO:0000256" key="2">
    <source>
        <dbReference type="ARBA" id="ARBA00004989"/>
    </source>
</evidence>
<evidence type="ECO:0000256" key="10">
    <source>
        <dbReference type="ARBA" id="ARBA00023315"/>
    </source>
</evidence>
<dbReference type="PANTHER" id="PTHR43356">
    <property type="entry name" value="PHOSPHATE ACETYLTRANSFERASE"/>
    <property type="match status" value="1"/>
</dbReference>
<dbReference type="Pfam" id="PF13500">
    <property type="entry name" value="AAA_26"/>
    <property type="match status" value="1"/>
</dbReference>
<dbReference type="InterPro" id="IPR016475">
    <property type="entry name" value="P-Actrans_bac"/>
</dbReference>
<dbReference type="UniPathway" id="UPA00340">
    <property type="reaction ID" value="UER00459"/>
</dbReference>
<dbReference type="NCBIfam" id="NF007233">
    <property type="entry name" value="PRK09653.1"/>
    <property type="match status" value="1"/>
</dbReference>
<dbReference type="SUPFAM" id="SSF75138">
    <property type="entry name" value="HprK N-terminal domain-like"/>
    <property type="match status" value="1"/>
</dbReference>
<dbReference type="Gene3D" id="3.40.50.10750">
    <property type="entry name" value="Isocitrate/Isopropylmalate dehydrogenase-like"/>
    <property type="match status" value="1"/>
</dbReference>
<evidence type="ECO:0000313" key="18">
    <source>
        <dbReference type="Proteomes" id="UP000233778"/>
    </source>
</evidence>
<dbReference type="Pfam" id="PF01515">
    <property type="entry name" value="PTA_PTB"/>
    <property type="match status" value="1"/>
</dbReference>
<dbReference type="Proteomes" id="UP000233778">
    <property type="component" value="Chromosome"/>
</dbReference>
<dbReference type="CDD" id="cd03109">
    <property type="entry name" value="DTBS"/>
    <property type="match status" value="1"/>
</dbReference>
<evidence type="ECO:0000256" key="9">
    <source>
        <dbReference type="ARBA" id="ARBA00022679"/>
    </source>
</evidence>
<dbReference type="GO" id="GO:0005737">
    <property type="term" value="C:cytoplasm"/>
    <property type="evidence" value="ECO:0007669"/>
    <property type="project" value="UniProtKB-SubCell"/>
</dbReference>
<evidence type="ECO:0000256" key="4">
    <source>
        <dbReference type="ARBA" id="ARBA00009786"/>
    </source>
</evidence>
<evidence type="ECO:0000256" key="5">
    <source>
        <dbReference type="ARBA" id="ARBA00011643"/>
    </source>
</evidence>
<gene>
    <name evidence="15" type="ORF">CWC46_10400</name>
    <name evidence="16" type="ORF">Ser39006_010405</name>
</gene>
<reference evidence="15 18" key="3">
    <citation type="submission" date="2017-11" db="EMBL/GenBank/DDBJ databases">
        <title>Complete genome sequence of Serratia sp. ATCC 39006 LacA.</title>
        <authorList>
            <person name="Hampton H.G."/>
            <person name="Jackson S.A."/>
            <person name="Jauregui R."/>
            <person name="Poulter G.T.M."/>
            <person name="Salmond G.P.C."/>
            <person name="Fineran P.C."/>
        </authorList>
    </citation>
    <scope>NUCLEOTIDE SEQUENCE [LARGE SCALE GENOMIC DNA]</scope>
    <source>
        <strain evidence="15 18">ATCC 39006</strain>
    </source>
</reference>
<evidence type="ECO:0000313" key="15">
    <source>
        <dbReference type="EMBL" id="AUH00176.1"/>
    </source>
</evidence>
<keyword evidence="10 12" id="KW-0012">Acyltransferase</keyword>
<evidence type="ECO:0000256" key="11">
    <source>
        <dbReference type="ARBA" id="ARBA00031108"/>
    </source>
</evidence>
<dbReference type="EC" id="2.3.1.8" evidence="6 12"/>
<dbReference type="InterPro" id="IPR050500">
    <property type="entry name" value="Phos_Acetyltrans/Butyryltrans"/>
</dbReference>
<comment type="catalytic activity">
    <reaction evidence="12">
        <text>acetyl-CoA + phosphate = acetyl phosphate + CoA</text>
        <dbReference type="Rhea" id="RHEA:19521"/>
        <dbReference type="ChEBI" id="CHEBI:22191"/>
        <dbReference type="ChEBI" id="CHEBI:43474"/>
        <dbReference type="ChEBI" id="CHEBI:57287"/>
        <dbReference type="ChEBI" id="CHEBI:57288"/>
        <dbReference type="EC" id="2.3.1.8"/>
    </reaction>
</comment>
<dbReference type="Proteomes" id="UP000017700">
    <property type="component" value="Chromosome"/>
</dbReference>
<dbReference type="InterPro" id="IPR042113">
    <property type="entry name" value="P_AcTrfase_dom1"/>
</dbReference>
<dbReference type="RefSeq" id="WP_021016649.1">
    <property type="nucleotide sequence ID" value="NZ_CP025084.1"/>
</dbReference>
<evidence type="ECO:0000313" key="16">
    <source>
        <dbReference type="EMBL" id="AUH04496.1"/>
    </source>
</evidence>
<evidence type="ECO:0000256" key="12">
    <source>
        <dbReference type="PIRNR" id="PIRNR006107"/>
    </source>
</evidence>
<dbReference type="SUPFAM" id="SSF52540">
    <property type="entry name" value="P-loop containing nucleoside triphosphate hydrolases"/>
    <property type="match status" value="1"/>
</dbReference>
<dbReference type="EMBL" id="CP025085">
    <property type="protein sequence ID" value="AUH00176.1"/>
    <property type="molecule type" value="Genomic_DNA"/>
</dbReference>
<evidence type="ECO:0000256" key="1">
    <source>
        <dbReference type="ARBA" id="ARBA00004496"/>
    </source>
</evidence>
<reference evidence="16" key="2">
    <citation type="submission" date="2013-09" db="EMBL/GenBank/DDBJ databases">
        <authorList>
            <person name="Wang G."/>
            <person name="Yang Y."/>
            <person name="Su Y."/>
        </authorList>
    </citation>
    <scope>NUCLEOTIDE SEQUENCE</scope>
    <source>
        <strain evidence="16">ATCC 39006</strain>
    </source>
</reference>
<comment type="subunit">
    <text evidence="5">Homohexamer.</text>
</comment>
<dbReference type="Pfam" id="PF07085">
    <property type="entry name" value="DRTGG"/>
    <property type="match status" value="1"/>
</dbReference>
<dbReference type="InterPro" id="IPR004614">
    <property type="entry name" value="P_AcTrfase"/>
</dbReference>
<dbReference type="GO" id="GO:0006085">
    <property type="term" value="P:acetyl-CoA biosynthetic process"/>
    <property type="evidence" value="ECO:0007669"/>
    <property type="project" value="UniProtKB-UniPathway"/>
</dbReference>
<organism evidence="16 17">
    <name type="scientific">Serratia sp. (strain ATCC 39006)</name>
    <name type="common">Prodigiosinella confusarubida</name>
    <dbReference type="NCBI Taxonomy" id="104623"/>
    <lineage>
        <taxon>Bacteria</taxon>
        <taxon>Pseudomonadati</taxon>
        <taxon>Pseudomonadota</taxon>
        <taxon>Gammaproteobacteria</taxon>
        <taxon>Enterobacterales</taxon>
        <taxon>Pectobacteriaceae</taxon>
        <taxon>Prodigiosinella</taxon>
    </lineage>
</organism>
<accession>A0A2I5T6K5</accession>
<evidence type="ECO:0000259" key="13">
    <source>
        <dbReference type="Pfam" id="PF01515"/>
    </source>
</evidence>
<dbReference type="InterPro" id="IPR028979">
    <property type="entry name" value="Ser_kin/Pase_Hpr-like_N_sf"/>
</dbReference>
<protein>
    <recommendedName>
        <fullName evidence="7 12">Phosphate acetyltransferase</fullName>
        <ecNumber evidence="6 12">2.3.1.8</ecNumber>
    </recommendedName>
    <alternativeName>
        <fullName evidence="11 12">Phosphotransacetylase</fullName>
    </alternativeName>
</protein>
<dbReference type="Gene3D" id="3.40.50.10950">
    <property type="match status" value="1"/>
</dbReference>
<comment type="similarity">
    <text evidence="4 12">In the N-terminal section; belongs to the CobB/CobQ family.</text>
</comment>
<keyword evidence="17" id="KW-1185">Reference proteome</keyword>
<dbReference type="KEGG" id="sera:Ser39006_010405"/>
<dbReference type="SUPFAM" id="SSF53659">
    <property type="entry name" value="Isocitrate/Isopropylmalate dehydrogenase-like"/>
    <property type="match status" value="1"/>
</dbReference>
<evidence type="ECO:0000313" key="17">
    <source>
        <dbReference type="Proteomes" id="UP000017700"/>
    </source>
</evidence>
<evidence type="ECO:0000256" key="3">
    <source>
        <dbReference type="ARBA" id="ARBA00008756"/>
    </source>
</evidence>
<evidence type="ECO:0000256" key="8">
    <source>
        <dbReference type="ARBA" id="ARBA00022490"/>
    </source>
</evidence>
<feature type="domain" description="DRTGG" evidence="14">
    <location>
        <begin position="233"/>
        <end position="343"/>
    </location>
</feature>
<dbReference type="STRING" id="104623.Ser39006_03387"/>
<dbReference type="AlphaFoldDB" id="A0A2I5T6K5"/>
<feature type="domain" description="Phosphate acetyl/butaryl transferase" evidence="13">
    <location>
        <begin position="391"/>
        <end position="706"/>
    </location>
</feature>
<proteinExistence type="inferred from homology"/>
<evidence type="ECO:0000256" key="6">
    <source>
        <dbReference type="ARBA" id="ARBA00012707"/>
    </source>
</evidence>
<sequence>MSRTIMLIPTGTSVGLTSVSLGVIRSMEQKGVRLSVFKPIAQPRAGDNAPDQTTAIIRATSAINAAEPLQISHVESLLSTNQQDALMEEIIARYHDNTKDAEVVLVEGLVPTRKHQFANALNYEIAKTLNAEIVFVLALGNDSPTQLKERIELARSSFGGSKNKNITGVIINKLNAPVDEQGRTRPDLSEIFDDSTKASVANIDPKLLFANSPLPVLGCIPWSFDLIATRAIDMAKHLNAKIINEGDIQTRRVKSVTFCARSISHMLEHFRPGSLLVTSADRPDVLVSACLAAMNGIEIGALLLTGGYEMDPSISKLCERAFQTGLPVFMVNTNTWQTSLSLQSFNLELPIDDHERVEKVQEYVARHIDSQWIDSLSAASERSRRLSPPAFRYQLTEQARKAGKRIVLPEGTEPRTVKAASICAERGIAHCILLGNPDEIQRVAAAQGVKLGKGIEIVDPVAVRERYVARLVELRKNKGMTEVVAREQLEDNVVLGTLMLEQNEVDGLVSGAVHTTANTIRPPLQLIKTAPNSSLVSSVFFMLLPEQVLVYGDCAINPDPTAEQLAEIAIQSADSAAAFGIEPRVAMISYSTGDSGAGSDVEKVREATHIAQQKRPDLIIDGPLQYDAAIMADVAKSKAPNSPVAGKATVFIFPDLNTGNTTYKAVQRSADLISIGPMLQGMRKPVNDLSRGALVDDIVYTVALTAIQATQI</sequence>
<evidence type="ECO:0000256" key="7">
    <source>
        <dbReference type="ARBA" id="ARBA00021528"/>
    </source>
</evidence>
<reference evidence="16" key="4">
    <citation type="submission" date="2017-11" db="EMBL/GenBank/DDBJ databases">
        <title>Complete genome sequence of Serratia sp. ATCC 39006.</title>
        <authorList>
            <person name="Hampton H.G."/>
            <person name="Jackson S.A."/>
            <person name="Jauregui R."/>
            <person name="Poulter G.T.M."/>
            <person name="Salmond G.P.C."/>
            <person name="Fineran P.C."/>
        </authorList>
    </citation>
    <scope>NUCLEOTIDE SEQUENCE</scope>
    <source>
        <strain evidence="16">ATCC 39006</strain>
    </source>
</reference>
<name>A0A2I5T6K5_SERS3</name>
<comment type="subcellular location">
    <subcellularLocation>
        <location evidence="1 12">Cytoplasm</location>
    </subcellularLocation>
</comment>
<dbReference type="InterPro" id="IPR010766">
    <property type="entry name" value="DRTGG"/>
</dbReference>
<dbReference type="GO" id="GO:0008959">
    <property type="term" value="F:phosphate acetyltransferase activity"/>
    <property type="evidence" value="ECO:0007669"/>
    <property type="project" value="UniProtKB-EC"/>
</dbReference>
<dbReference type="KEGG" id="serq:CWC46_10400"/>
<dbReference type="OrthoDB" id="9808984at2"/>